<accession>A0A1G6UZ24</accession>
<reference evidence="2 3" key="1">
    <citation type="submission" date="2016-10" db="EMBL/GenBank/DDBJ databases">
        <authorList>
            <person name="de Groot N.N."/>
        </authorList>
    </citation>
    <scope>NUCLEOTIDE SEQUENCE [LARGE SCALE GENOMIC DNA]</scope>
    <source>
        <strain evidence="2 3">DSM 20475</strain>
    </source>
</reference>
<proteinExistence type="predicted"/>
<evidence type="ECO:0000313" key="2">
    <source>
        <dbReference type="EMBL" id="SDD46650.1"/>
    </source>
</evidence>
<keyword evidence="3" id="KW-1185">Reference proteome</keyword>
<evidence type="ECO:0000313" key="3">
    <source>
        <dbReference type="Proteomes" id="UP000198995"/>
    </source>
</evidence>
<dbReference type="Proteomes" id="UP000198995">
    <property type="component" value="Unassembled WGS sequence"/>
</dbReference>
<protein>
    <submittedName>
        <fullName evidence="2">Uncharacterized protein</fullName>
    </submittedName>
</protein>
<dbReference type="RefSeq" id="WP_091791439.1">
    <property type="nucleotide sequence ID" value="NZ_FNAF01000003.1"/>
</dbReference>
<dbReference type="STRING" id="2741.SAMN04489866_103182"/>
<feature type="transmembrane region" description="Helical" evidence="1">
    <location>
        <begin position="100"/>
        <end position="124"/>
    </location>
</feature>
<keyword evidence="1" id="KW-0812">Transmembrane</keyword>
<gene>
    <name evidence="2" type="ORF">SAMN04489866_103182</name>
</gene>
<feature type="transmembrane region" description="Helical" evidence="1">
    <location>
        <begin position="14"/>
        <end position="33"/>
    </location>
</feature>
<organism evidence="2 3">
    <name type="scientific">Peptococcus niger</name>
    <dbReference type="NCBI Taxonomy" id="2741"/>
    <lineage>
        <taxon>Bacteria</taxon>
        <taxon>Bacillati</taxon>
        <taxon>Bacillota</taxon>
        <taxon>Clostridia</taxon>
        <taxon>Eubacteriales</taxon>
        <taxon>Peptococcaceae</taxon>
        <taxon>Peptococcus</taxon>
    </lineage>
</organism>
<keyword evidence="1" id="KW-0472">Membrane</keyword>
<sequence>MRDERLPQGTGRQLVLEIVFLALFSCWSVAYFYQQMTGIAIFYQMTDFITFMLMAGVYGFFSLFLLDFARSWVYYAWGGINLCLLGFAVYRLVAMLGQGAFCLVLNSILVAVPVVLFGIMWYHLCRREFLAGQVYLK</sequence>
<keyword evidence="1" id="KW-1133">Transmembrane helix</keyword>
<dbReference type="EMBL" id="FNAF01000003">
    <property type="protein sequence ID" value="SDD46650.1"/>
    <property type="molecule type" value="Genomic_DNA"/>
</dbReference>
<dbReference type="AlphaFoldDB" id="A0A1G6UZ24"/>
<evidence type="ECO:0000256" key="1">
    <source>
        <dbReference type="SAM" id="Phobius"/>
    </source>
</evidence>
<feature type="transmembrane region" description="Helical" evidence="1">
    <location>
        <begin position="72"/>
        <end position="93"/>
    </location>
</feature>
<feature type="transmembrane region" description="Helical" evidence="1">
    <location>
        <begin position="45"/>
        <end position="66"/>
    </location>
</feature>
<name>A0A1G6UZ24_PEPNI</name>